<reference evidence="8 9" key="1">
    <citation type="submission" date="2021-03" db="EMBL/GenBank/DDBJ databases">
        <title>novel species isolated from a fishpond in China.</title>
        <authorList>
            <person name="Lu H."/>
            <person name="Cai Z."/>
        </authorList>
    </citation>
    <scope>NUCLEOTIDE SEQUENCE [LARGE SCALE GENOMIC DNA]</scope>
    <source>
        <strain evidence="8 9">Y57</strain>
    </source>
</reference>
<proteinExistence type="inferred from homology"/>
<dbReference type="PANTHER" id="PTHR21198">
    <property type="entry name" value="GLUTAMATE RACEMASE"/>
    <property type="match status" value="1"/>
</dbReference>
<dbReference type="InterPro" id="IPR004391">
    <property type="entry name" value="Glu_race"/>
</dbReference>
<keyword evidence="5 7" id="KW-0413">Isomerase</keyword>
<feature type="binding site" evidence="7">
    <location>
        <begin position="61"/>
        <end position="62"/>
    </location>
    <ligand>
        <name>substrate</name>
    </ligand>
</feature>
<evidence type="ECO:0000256" key="7">
    <source>
        <dbReference type="HAMAP-Rule" id="MF_00258"/>
    </source>
</evidence>
<feature type="active site" description="Proton donor/acceptor" evidence="7">
    <location>
        <position position="92"/>
    </location>
</feature>
<accession>A0ABS3CWU1</accession>
<gene>
    <name evidence="7 8" type="primary">murI</name>
    <name evidence="8" type="ORF">J0A65_14005</name>
</gene>
<feature type="binding site" evidence="7">
    <location>
        <begin position="203"/>
        <end position="204"/>
    </location>
    <ligand>
        <name>substrate</name>
    </ligand>
</feature>
<evidence type="ECO:0000313" key="8">
    <source>
        <dbReference type="EMBL" id="MBN7820979.1"/>
    </source>
</evidence>
<dbReference type="PANTHER" id="PTHR21198:SF2">
    <property type="entry name" value="GLUTAMATE RACEMASE"/>
    <property type="match status" value="1"/>
</dbReference>
<evidence type="ECO:0000256" key="6">
    <source>
        <dbReference type="ARBA" id="ARBA00023316"/>
    </source>
</evidence>
<dbReference type="HAMAP" id="MF_00258">
    <property type="entry name" value="Glu_racemase"/>
    <property type="match status" value="1"/>
</dbReference>
<dbReference type="InterPro" id="IPR033134">
    <property type="entry name" value="Asp/Glu_racemase_AS_2"/>
</dbReference>
<dbReference type="EMBL" id="JAFKCS010000014">
    <property type="protein sequence ID" value="MBN7820979.1"/>
    <property type="molecule type" value="Genomic_DNA"/>
</dbReference>
<dbReference type="NCBIfam" id="TIGR00067">
    <property type="entry name" value="glut_race"/>
    <property type="match status" value="1"/>
</dbReference>
<evidence type="ECO:0000313" key="9">
    <source>
        <dbReference type="Proteomes" id="UP000663992"/>
    </source>
</evidence>
<dbReference type="InterPro" id="IPR001920">
    <property type="entry name" value="Asp/Glu_race"/>
</dbReference>
<dbReference type="InterPro" id="IPR015942">
    <property type="entry name" value="Asp/Glu/hydantoin_racemase"/>
</dbReference>
<feature type="binding site" evidence="7">
    <location>
        <begin position="29"/>
        <end position="30"/>
    </location>
    <ligand>
        <name>substrate</name>
    </ligand>
</feature>
<comment type="pathway">
    <text evidence="7">Cell wall biogenesis; peptidoglycan biosynthesis.</text>
</comment>
<keyword evidence="6 7" id="KW-0961">Cell wall biogenesis/degradation</keyword>
<evidence type="ECO:0000256" key="4">
    <source>
        <dbReference type="ARBA" id="ARBA00022984"/>
    </source>
</evidence>
<dbReference type="PROSITE" id="PS00924">
    <property type="entry name" value="ASP_GLU_RACEMASE_2"/>
    <property type="match status" value="1"/>
</dbReference>
<evidence type="ECO:0000256" key="5">
    <source>
        <dbReference type="ARBA" id="ARBA00023235"/>
    </source>
</evidence>
<dbReference type="Pfam" id="PF01177">
    <property type="entry name" value="Asp_Glu_race"/>
    <property type="match status" value="1"/>
</dbReference>
<comment type="caution">
    <text evidence="8">The sequence shown here is derived from an EMBL/GenBank/DDBJ whole genome shotgun (WGS) entry which is preliminary data.</text>
</comment>
<keyword evidence="3 7" id="KW-0133">Cell shape</keyword>
<comment type="similarity">
    <text evidence="7">Belongs to the aspartate/glutamate racemases family.</text>
</comment>
<dbReference type="Gene3D" id="3.40.50.1860">
    <property type="match status" value="2"/>
</dbReference>
<protein>
    <recommendedName>
        <fullName evidence="2 7">Glutamate racemase</fullName>
        <ecNumber evidence="2 7">5.1.1.3</ecNumber>
    </recommendedName>
</protein>
<evidence type="ECO:0000256" key="1">
    <source>
        <dbReference type="ARBA" id="ARBA00001602"/>
    </source>
</evidence>
<comment type="catalytic activity">
    <reaction evidence="1 7">
        <text>L-glutamate = D-glutamate</text>
        <dbReference type="Rhea" id="RHEA:12813"/>
        <dbReference type="ChEBI" id="CHEBI:29985"/>
        <dbReference type="ChEBI" id="CHEBI:29986"/>
        <dbReference type="EC" id="5.1.1.3"/>
    </reaction>
</comment>
<dbReference type="GO" id="GO:0008881">
    <property type="term" value="F:glutamate racemase activity"/>
    <property type="evidence" value="ECO:0007669"/>
    <property type="project" value="UniProtKB-EC"/>
</dbReference>
<evidence type="ECO:0000256" key="3">
    <source>
        <dbReference type="ARBA" id="ARBA00022960"/>
    </source>
</evidence>
<feature type="binding site" evidence="7">
    <location>
        <begin position="93"/>
        <end position="94"/>
    </location>
    <ligand>
        <name>substrate</name>
    </ligand>
</feature>
<keyword evidence="9" id="KW-1185">Reference proteome</keyword>
<organism evidence="8 9">
    <name type="scientific">Bowmanella yangjiangensis</name>
    <dbReference type="NCBI Taxonomy" id="2811230"/>
    <lineage>
        <taxon>Bacteria</taxon>
        <taxon>Pseudomonadati</taxon>
        <taxon>Pseudomonadota</taxon>
        <taxon>Gammaproteobacteria</taxon>
        <taxon>Alteromonadales</taxon>
        <taxon>Alteromonadaceae</taxon>
        <taxon>Bowmanella</taxon>
    </lineage>
</organism>
<dbReference type="RefSeq" id="WP_206594807.1">
    <property type="nucleotide sequence ID" value="NZ_JAFKCS010000014.1"/>
</dbReference>
<dbReference type="SUPFAM" id="SSF53681">
    <property type="entry name" value="Aspartate/glutamate racemase"/>
    <property type="match status" value="2"/>
</dbReference>
<dbReference type="PROSITE" id="PS00923">
    <property type="entry name" value="ASP_GLU_RACEMASE_1"/>
    <property type="match status" value="1"/>
</dbReference>
<dbReference type="Proteomes" id="UP000663992">
    <property type="component" value="Unassembled WGS sequence"/>
</dbReference>
<keyword evidence="4 7" id="KW-0573">Peptidoglycan synthesis</keyword>
<name>A0ABS3CWU1_9ALTE</name>
<comment type="function">
    <text evidence="7">Provides the (R)-glutamate required for cell wall biosynthesis.</text>
</comment>
<dbReference type="EC" id="5.1.1.3" evidence="2 7"/>
<dbReference type="InterPro" id="IPR018187">
    <property type="entry name" value="Asp/Glu_racemase_AS_1"/>
</dbReference>
<evidence type="ECO:0000256" key="2">
    <source>
        <dbReference type="ARBA" id="ARBA00013090"/>
    </source>
</evidence>
<feature type="active site" description="Proton donor/acceptor" evidence="7">
    <location>
        <position position="202"/>
    </location>
</feature>
<sequence length="282" mass="30772">MLLLAISLALAVIPMSSDYDAQKPIGVFDSGLGGLSVLREIYRQFPDERLIYVADSAHAPYGTKTADFITWRCEQIVAFLEEQQCKAVVVACNSATAICIEHLRANSNLPIIGIEPAIKPAAASSHSRRIGLLATKATLNSKRLMTLQQSWAQQCEVICVPCPGFVECVERGDICGPHVRALASPILEHLTQMGVDTLILGCTHYPFLLPLFNELVKNEMRIIDPAPAVAKQLGLRLSQQGLLARGNNTEVIGFYSSAPELINQQIIQQLWGTSLRVQSLPA</sequence>